<keyword evidence="3" id="KW-0813">Transport</keyword>
<dbReference type="PANTHER" id="PTHR30026">
    <property type="entry name" value="OUTER MEMBRANE PROTEIN TOLC"/>
    <property type="match status" value="1"/>
</dbReference>
<evidence type="ECO:0000256" key="4">
    <source>
        <dbReference type="ARBA" id="ARBA00022452"/>
    </source>
</evidence>
<dbReference type="GO" id="GO:0015288">
    <property type="term" value="F:porin activity"/>
    <property type="evidence" value="ECO:0007669"/>
    <property type="project" value="TreeGrafter"/>
</dbReference>
<accession>A0A4U9VXJ4</accession>
<evidence type="ECO:0000256" key="6">
    <source>
        <dbReference type="ARBA" id="ARBA00023136"/>
    </source>
</evidence>
<dbReference type="GO" id="GO:0015562">
    <property type="term" value="F:efflux transmembrane transporter activity"/>
    <property type="evidence" value="ECO:0007669"/>
    <property type="project" value="InterPro"/>
</dbReference>
<evidence type="ECO:0000256" key="5">
    <source>
        <dbReference type="ARBA" id="ARBA00022692"/>
    </source>
</evidence>
<dbReference type="Gene3D" id="1.20.1600.10">
    <property type="entry name" value="Outer membrane efflux proteins (OEP)"/>
    <property type="match status" value="1"/>
</dbReference>
<organism evidence="8 9">
    <name type="scientific">Sphingobacterium thalpophilum</name>
    <dbReference type="NCBI Taxonomy" id="259"/>
    <lineage>
        <taxon>Bacteria</taxon>
        <taxon>Pseudomonadati</taxon>
        <taxon>Bacteroidota</taxon>
        <taxon>Sphingobacteriia</taxon>
        <taxon>Sphingobacteriales</taxon>
        <taxon>Sphingobacteriaceae</taxon>
        <taxon>Sphingobacterium</taxon>
    </lineage>
</organism>
<dbReference type="GO" id="GO:0009279">
    <property type="term" value="C:cell outer membrane"/>
    <property type="evidence" value="ECO:0007669"/>
    <property type="project" value="UniProtKB-SubCell"/>
</dbReference>
<dbReference type="Proteomes" id="UP000308196">
    <property type="component" value="Chromosome"/>
</dbReference>
<dbReference type="STRING" id="1123265.GCA_000686625_03495"/>
<evidence type="ECO:0000313" key="8">
    <source>
        <dbReference type="EMBL" id="VTR52385.1"/>
    </source>
</evidence>
<name>A0A4U9VXJ4_9SPHI</name>
<comment type="subcellular location">
    <subcellularLocation>
        <location evidence="1">Cell outer membrane</location>
    </subcellularLocation>
</comment>
<dbReference type="PANTHER" id="PTHR30026:SF20">
    <property type="entry name" value="OUTER MEMBRANE PROTEIN TOLC"/>
    <property type="match status" value="1"/>
</dbReference>
<dbReference type="KEGG" id="stha:NCTC11429_04573"/>
<dbReference type="GO" id="GO:1990281">
    <property type="term" value="C:efflux pump complex"/>
    <property type="evidence" value="ECO:0007669"/>
    <property type="project" value="TreeGrafter"/>
</dbReference>
<comment type="similarity">
    <text evidence="2">Belongs to the outer membrane factor (OMF) (TC 1.B.17) family.</text>
</comment>
<dbReference type="InterPro" id="IPR003423">
    <property type="entry name" value="OMP_efflux"/>
</dbReference>
<sequence length="450" mass="50917">MNKISYLITILLYFSSVAKQLNAQTRVLSLASALEMAEKGNKALQAQILEEIYAAELTKETTGAMLPTISADLAYSRYFDRQTIFLPGSFAGTAKPVQEVAVGGKNAWNGMVALYQPVFSPALSRQRKTAAINQQLEQQKTADLKSRIALQVSTHYLSILMMTEQLGLLEQSLQRNIKALDDARSLFNQGRALKSDTLRSFIEVENIRSSSSYLKNSIKVSLIELKRIIGMDDTETLELSDKLASPMGTIQNEFYSLDEALKIAEQNRKDLLIQHIQIDLEEKRVAVKQAALLPKLAFIGQYQVQAQADDLRIGNYAWPRTSFIGLQLSAPLFNGHRNRSQINQAKIRWRQEQIRLDDFRQEIKMQLASIISKWKEANSQLEIQKTTVHSATLNYQMNEDRFKNGLGSRLELTDAELALTQARINCLRATYNLRILYTEMQHALGLLNLQ</sequence>
<gene>
    <name evidence="8" type="primary">bepC_1</name>
    <name evidence="8" type="ORF">NCTC11429_04573</name>
</gene>
<evidence type="ECO:0000256" key="1">
    <source>
        <dbReference type="ARBA" id="ARBA00004442"/>
    </source>
</evidence>
<dbReference type="Pfam" id="PF02321">
    <property type="entry name" value="OEP"/>
    <property type="match status" value="1"/>
</dbReference>
<keyword evidence="6" id="KW-0472">Membrane</keyword>
<dbReference type="SUPFAM" id="SSF56954">
    <property type="entry name" value="Outer membrane efflux proteins (OEP)"/>
    <property type="match status" value="1"/>
</dbReference>
<dbReference type="GeneID" id="78465151"/>
<keyword evidence="7" id="KW-0998">Cell outer membrane</keyword>
<proteinExistence type="inferred from homology"/>
<dbReference type="EMBL" id="LR590484">
    <property type="protein sequence ID" value="VTR52385.1"/>
    <property type="molecule type" value="Genomic_DNA"/>
</dbReference>
<dbReference type="RefSeq" id="WP_028070243.1">
    <property type="nucleotide sequence ID" value="NZ_LR590484.1"/>
</dbReference>
<keyword evidence="5" id="KW-0812">Transmembrane</keyword>
<evidence type="ECO:0000256" key="7">
    <source>
        <dbReference type="ARBA" id="ARBA00023237"/>
    </source>
</evidence>
<reference evidence="8 9" key="1">
    <citation type="submission" date="2019-05" db="EMBL/GenBank/DDBJ databases">
        <authorList>
            <consortium name="Pathogen Informatics"/>
        </authorList>
    </citation>
    <scope>NUCLEOTIDE SEQUENCE [LARGE SCALE GENOMIC DNA]</scope>
    <source>
        <strain evidence="8 9">NCTC11429</strain>
    </source>
</reference>
<evidence type="ECO:0000256" key="3">
    <source>
        <dbReference type="ARBA" id="ARBA00022448"/>
    </source>
</evidence>
<evidence type="ECO:0000256" key="2">
    <source>
        <dbReference type="ARBA" id="ARBA00007613"/>
    </source>
</evidence>
<dbReference type="AlphaFoldDB" id="A0A4U9VXJ4"/>
<protein>
    <submittedName>
        <fullName evidence="8">Outer membrane efflux protein BepC</fullName>
    </submittedName>
</protein>
<evidence type="ECO:0000313" key="9">
    <source>
        <dbReference type="Proteomes" id="UP000308196"/>
    </source>
</evidence>
<dbReference type="InterPro" id="IPR051906">
    <property type="entry name" value="TolC-like"/>
</dbReference>
<keyword evidence="4" id="KW-1134">Transmembrane beta strand</keyword>